<dbReference type="GO" id="GO:0009306">
    <property type="term" value="P:protein secretion"/>
    <property type="evidence" value="ECO:0007669"/>
    <property type="project" value="UniProtKB-UniRule"/>
</dbReference>
<dbReference type="EMBL" id="MHQM01000010">
    <property type="protein sequence ID" value="OHA04179.1"/>
    <property type="molecule type" value="Genomic_DNA"/>
</dbReference>
<sequence>MLYLLDIAHIIVSVLLVCAILLQRRSGGLSPTFGGEGGFYRTRRGLERGLFYATIVLAILFIALAVLNIAFK</sequence>
<keyword evidence="7 9" id="KW-0811">Translocation</keyword>
<dbReference type="Proteomes" id="UP000178510">
    <property type="component" value="Unassembled WGS sequence"/>
</dbReference>
<keyword evidence="5 9" id="KW-0653">Protein transport</keyword>
<evidence type="ECO:0000256" key="8">
    <source>
        <dbReference type="ARBA" id="ARBA00023136"/>
    </source>
</evidence>
<comment type="function">
    <text evidence="9">Involved in protein export. Participates in an early event of protein translocation.</text>
</comment>
<comment type="similarity">
    <text evidence="2 9">Belongs to the SecG family.</text>
</comment>
<organism evidence="10 11">
    <name type="scientific">Candidatus Sungbacteria bacterium RIFCSPHIGHO2_02_FULL_52_23</name>
    <dbReference type="NCBI Taxonomy" id="1802274"/>
    <lineage>
        <taxon>Bacteria</taxon>
        <taxon>Candidatus Sungiibacteriota</taxon>
    </lineage>
</organism>
<dbReference type="Pfam" id="PF03840">
    <property type="entry name" value="SecG"/>
    <property type="match status" value="1"/>
</dbReference>
<evidence type="ECO:0000313" key="10">
    <source>
        <dbReference type="EMBL" id="OHA04179.1"/>
    </source>
</evidence>
<evidence type="ECO:0000256" key="9">
    <source>
        <dbReference type="RuleBase" id="RU365087"/>
    </source>
</evidence>
<dbReference type="AlphaFoldDB" id="A0A1G2L0H4"/>
<reference evidence="10 11" key="1">
    <citation type="journal article" date="2016" name="Nat. Commun.">
        <title>Thousands of microbial genomes shed light on interconnected biogeochemical processes in an aquifer system.</title>
        <authorList>
            <person name="Anantharaman K."/>
            <person name="Brown C.T."/>
            <person name="Hug L.A."/>
            <person name="Sharon I."/>
            <person name="Castelle C.J."/>
            <person name="Probst A.J."/>
            <person name="Thomas B.C."/>
            <person name="Singh A."/>
            <person name="Wilkins M.J."/>
            <person name="Karaoz U."/>
            <person name="Brodie E.L."/>
            <person name="Williams K.H."/>
            <person name="Hubbard S.S."/>
            <person name="Banfield J.F."/>
        </authorList>
    </citation>
    <scope>NUCLEOTIDE SEQUENCE [LARGE SCALE GENOMIC DNA]</scope>
</reference>
<keyword evidence="9" id="KW-1003">Cell membrane</keyword>
<dbReference type="GO" id="GO:0015450">
    <property type="term" value="F:protein-transporting ATPase activity"/>
    <property type="evidence" value="ECO:0007669"/>
    <property type="project" value="UniProtKB-UniRule"/>
</dbReference>
<feature type="transmembrane region" description="Helical" evidence="9">
    <location>
        <begin position="50"/>
        <end position="71"/>
    </location>
</feature>
<keyword evidence="8 9" id="KW-0472">Membrane</keyword>
<evidence type="ECO:0000256" key="1">
    <source>
        <dbReference type="ARBA" id="ARBA00004141"/>
    </source>
</evidence>
<keyword evidence="6 9" id="KW-1133">Transmembrane helix</keyword>
<evidence type="ECO:0000256" key="7">
    <source>
        <dbReference type="ARBA" id="ARBA00023010"/>
    </source>
</evidence>
<protein>
    <recommendedName>
        <fullName evidence="9">Protein-export membrane protein SecG</fullName>
    </recommendedName>
</protein>
<keyword evidence="3 9" id="KW-0813">Transport</keyword>
<proteinExistence type="inferred from homology"/>
<name>A0A1G2L0H4_9BACT</name>
<feature type="transmembrane region" description="Helical" evidence="9">
    <location>
        <begin position="6"/>
        <end position="22"/>
    </location>
</feature>
<evidence type="ECO:0000256" key="3">
    <source>
        <dbReference type="ARBA" id="ARBA00022448"/>
    </source>
</evidence>
<comment type="subcellular location">
    <subcellularLocation>
        <location evidence="9">Cell membrane</location>
        <topology evidence="9">Multi-pass membrane protein</topology>
    </subcellularLocation>
    <subcellularLocation>
        <location evidence="1">Membrane</location>
        <topology evidence="1">Multi-pass membrane protein</topology>
    </subcellularLocation>
</comment>
<evidence type="ECO:0000256" key="6">
    <source>
        <dbReference type="ARBA" id="ARBA00022989"/>
    </source>
</evidence>
<comment type="caution">
    <text evidence="10">The sequence shown here is derived from an EMBL/GenBank/DDBJ whole genome shotgun (WGS) entry which is preliminary data.</text>
</comment>
<accession>A0A1G2L0H4</accession>
<evidence type="ECO:0000313" key="11">
    <source>
        <dbReference type="Proteomes" id="UP000178510"/>
    </source>
</evidence>
<dbReference type="NCBIfam" id="TIGR00810">
    <property type="entry name" value="secG"/>
    <property type="match status" value="1"/>
</dbReference>
<evidence type="ECO:0000256" key="4">
    <source>
        <dbReference type="ARBA" id="ARBA00022692"/>
    </source>
</evidence>
<keyword evidence="4 9" id="KW-0812">Transmembrane</keyword>
<gene>
    <name evidence="10" type="ORF">A3J58_01090</name>
</gene>
<dbReference type="GO" id="GO:0005886">
    <property type="term" value="C:plasma membrane"/>
    <property type="evidence" value="ECO:0007669"/>
    <property type="project" value="UniProtKB-SubCell"/>
</dbReference>
<dbReference type="STRING" id="1802274.A3J58_01090"/>
<dbReference type="InterPro" id="IPR004692">
    <property type="entry name" value="SecG"/>
</dbReference>
<evidence type="ECO:0000256" key="2">
    <source>
        <dbReference type="ARBA" id="ARBA00008445"/>
    </source>
</evidence>
<evidence type="ECO:0000256" key="5">
    <source>
        <dbReference type="ARBA" id="ARBA00022927"/>
    </source>
</evidence>